<feature type="compositionally biased region" description="Polar residues" evidence="1">
    <location>
        <begin position="618"/>
        <end position="627"/>
    </location>
</feature>
<protein>
    <submittedName>
        <fullName evidence="2">Uncharacterized protein</fullName>
    </submittedName>
</protein>
<feature type="compositionally biased region" description="Polar residues" evidence="1">
    <location>
        <begin position="982"/>
        <end position="1004"/>
    </location>
</feature>
<dbReference type="OrthoDB" id="9975114at2759"/>
<feature type="compositionally biased region" description="Polar residues" evidence="1">
    <location>
        <begin position="1054"/>
        <end position="1066"/>
    </location>
</feature>
<feature type="region of interest" description="Disordered" evidence="1">
    <location>
        <begin position="1"/>
        <end position="34"/>
    </location>
</feature>
<gene>
    <name evidence="2" type="ORF">HII31_11979</name>
</gene>
<dbReference type="EMBL" id="JABCIY010000248">
    <property type="protein sequence ID" value="KAF7186747.1"/>
    <property type="molecule type" value="Genomic_DNA"/>
</dbReference>
<comment type="caution">
    <text evidence="2">The sequence shown here is derived from an EMBL/GenBank/DDBJ whole genome shotgun (WGS) entry which is preliminary data.</text>
</comment>
<keyword evidence="3" id="KW-1185">Reference proteome</keyword>
<evidence type="ECO:0000313" key="2">
    <source>
        <dbReference type="EMBL" id="KAF7186747.1"/>
    </source>
</evidence>
<proteinExistence type="predicted"/>
<accession>A0A8H6VDN2</accession>
<sequence>MLSRSNSSAGERLRRAKSMSSTHTTASGQAQRLSTTIAAQNTRLQAEVAAVEAYERARQLDELSAFTSKPRPNRRRSQASGRTEGSHFEDARRRSVNQAENLRPKPSNASSFAHNRASLPSQTRVDVSDEGKVITRMRSVIPPVPSATDTGCNRAASVSAARQSRQRQSVDTDGSPAPRYSQCVKDRQTTLQLSTLSNEVTSEEGTPFTAPRSPPRPARPSIRETQTDEDIRKIATSAYLQDLERKRVRERKSFIFSSFQKRRATGNGFNTSLPPFNYANDGDGAPMPTNPAVVAPAIIAETKSRHFSSSIKSRIKNAFRKTSRAASGMPAQQVQASQFHFSVKDYDPSDESGGPIDFGDPFMTIAAEEPRIAPPSPQTRPTSKVSTNKDGSAKSRVTSWTNSTVAAFSSIRTNAATAHSKEQAPALHRTDSHHTLRKKSSFLGGPIREKLRRVSKADLKGSEESMGLYSALQKRIRSSKSNDPIHQPLISTPLELAAGQDSPQTVNARASLPSQRYLQTEDARSDFDTTIRSITPEPNAYGIDIPSPVHEVTSPAQSNEDIDSTVLHHAVHGSGGSSTQSGLKRRSAVKAPPPSQDALARRVERASNRWKSPLDELSPSNSRSTVRMSEDNPYILRSLSQTVKQVTPGNDLPHHRKAINLLSPRSDVISPSVYSRATDGASPRPDSPEVYEPTTTITITGHEVRRYSISPPKRIDEKQHRGHGSGTWRKWLSDEMNTTLGSNEKQIRLPHSIFVNPPAQRQDSGVSSLTAVPGHKRSVASITAELRSVSPLSFHSEDRPVSRASSQVSAMNGRYPVINSSRNTSQHSIATSRKASPPPPTRPDSSEGRLLHSVAMAKKPSIDAALHSTATTRARASSRSAGMGQISAAARSQSALESKQNLNIEAASGSGRLSAASAASPGKAFGRPKSAYELRVNYKNNASAASRPLEVRRKAIENGENSMLEDSTLFNITAGPYAAPRSPSTNQENTRPMDSPLQSLSSSEWLAAGSSKKRDARRFTASPGNSQTYGSKKERSPGQRLVTNWLDERKSRENLQPSKESTPAFV</sequence>
<organism evidence="2 3">
    <name type="scientific">Pseudocercospora fuligena</name>
    <dbReference type="NCBI Taxonomy" id="685502"/>
    <lineage>
        <taxon>Eukaryota</taxon>
        <taxon>Fungi</taxon>
        <taxon>Dikarya</taxon>
        <taxon>Ascomycota</taxon>
        <taxon>Pezizomycotina</taxon>
        <taxon>Dothideomycetes</taxon>
        <taxon>Dothideomycetidae</taxon>
        <taxon>Mycosphaerellales</taxon>
        <taxon>Mycosphaerellaceae</taxon>
        <taxon>Pseudocercospora</taxon>
    </lineage>
</organism>
<evidence type="ECO:0000256" key="1">
    <source>
        <dbReference type="SAM" id="MobiDB-lite"/>
    </source>
</evidence>
<feature type="compositionally biased region" description="Polar residues" evidence="1">
    <location>
        <begin position="107"/>
        <end position="125"/>
    </location>
</feature>
<feature type="region of interest" description="Disordered" evidence="1">
    <location>
        <begin position="974"/>
        <end position="1066"/>
    </location>
</feature>
<feature type="compositionally biased region" description="Polar residues" evidence="1">
    <location>
        <begin position="818"/>
        <end position="834"/>
    </location>
</feature>
<name>A0A8H6VDN2_9PEZI</name>
<feature type="region of interest" description="Disordered" evidence="1">
    <location>
        <begin position="61"/>
        <end position="228"/>
    </location>
</feature>
<feature type="compositionally biased region" description="Low complexity" evidence="1">
    <location>
        <begin position="868"/>
        <end position="881"/>
    </location>
</feature>
<feature type="compositionally biased region" description="Low complexity" evidence="1">
    <location>
        <begin position="154"/>
        <end position="169"/>
    </location>
</feature>
<evidence type="ECO:0000313" key="3">
    <source>
        <dbReference type="Proteomes" id="UP000660729"/>
    </source>
</evidence>
<feature type="region of interest" description="Disordered" evidence="1">
    <location>
        <begin position="537"/>
        <end position="629"/>
    </location>
</feature>
<feature type="region of interest" description="Disordered" evidence="1">
    <location>
        <begin position="673"/>
        <end position="692"/>
    </location>
</feature>
<feature type="compositionally biased region" description="Polar residues" evidence="1">
    <location>
        <begin position="18"/>
        <end position="34"/>
    </location>
</feature>
<dbReference type="Proteomes" id="UP000660729">
    <property type="component" value="Unassembled WGS sequence"/>
</dbReference>
<feature type="region of interest" description="Disordered" evidence="1">
    <location>
        <begin position="371"/>
        <end position="398"/>
    </location>
</feature>
<feature type="compositionally biased region" description="Basic and acidic residues" evidence="1">
    <location>
        <begin position="84"/>
        <end position="93"/>
    </location>
</feature>
<feature type="compositionally biased region" description="Polar residues" evidence="1">
    <location>
        <begin position="379"/>
        <end position="398"/>
    </location>
</feature>
<feature type="region of interest" description="Disordered" evidence="1">
    <location>
        <begin position="792"/>
        <end position="847"/>
    </location>
</feature>
<feature type="compositionally biased region" description="Polar residues" evidence="1">
    <location>
        <begin position="189"/>
        <end position="204"/>
    </location>
</feature>
<reference evidence="2" key="1">
    <citation type="submission" date="2020-04" db="EMBL/GenBank/DDBJ databases">
        <title>Draft genome resource of the tomato pathogen Pseudocercospora fuligena.</title>
        <authorList>
            <person name="Zaccaron A."/>
        </authorList>
    </citation>
    <scope>NUCLEOTIDE SEQUENCE</scope>
    <source>
        <strain evidence="2">PF001</strain>
    </source>
</reference>
<feature type="region of interest" description="Disordered" evidence="1">
    <location>
        <begin position="861"/>
        <end position="892"/>
    </location>
</feature>
<dbReference type="AlphaFoldDB" id="A0A8H6VDN2"/>